<dbReference type="AlphaFoldDB" id="A6F2Z7"/>
<proteinExistence type="predicted"/>
<sequence>MFVKNNHSRVTWVPEPEDHAVHFLTERNLAGGETHAFGHSERRTISLRVVLQALIESEIGSFRVPMPVLDDYEAFDTSRHSSLPDKQPQALNPFDNEPVPYWAVKEVAV</sequence>
<protein>
    <submittedName>
        <fullName evidence="1">Uncharacterized protein</fullName>
    </submittedName>
</protein>
<keyword evidence="2" id="KW-1185">Reference proteome</keyword>
<accession>A6F2Z7</accession>
<evidence type="ECO:0000313" key="1">
    <source>
        <dbReference type="EMBL" id="EDM46894.1"/>
    </source>
</evidence>
<comment type="caution">
    <text evidence="1">The sequence shown here is derived from an EMBL/GenBank/DDBJ whole genome shotgun (WGS) entry which is preliminary data.</text>
</comment>
<reference evidence="1 2" key="1">
    <citation type="submission" date="2007-06" db="EMBL/GenBank/DDBJ databases">
        <authorList>
            <person name="Green D."/>
            <person name="Ferriera S."/>
            <person name="Johnson J."/>
            <person name="Kravitz S."/>
            <person name="Beeson K."/>
            <person name="Sutton G."/>
            <person name="Rogers Y.-H."/>
            <person name="Friedman R."/>
            <person name="Frazier M."/>
            <person name="Venter J.C."/>
        </authorList>
    </citation>
    <scope>NUCLEOTIDE SEQUENCE [LARGE SCALE GENOMIC DNA]</scope>
    <source>
        <strain evidence="1 2">DG893</strain>
    </source>
</reference>
<dbReference type="STRING" id="443152.MDG893_13349"/>
<name>A6F2Z7_9GAMM</name>
<gene>
    <name evidence="1" type="ORF">MDG893_13349</name>
</gene>
<organism evidence="1 2">
    <name type="scientific">Marinobacter algicola DG893</name>
    <dbReference type="NCBI Taxonomy" id="443152"/>
    <lineage>
        <taxon>Bacteria</taxon>
        <taxon>Pseudomonadati</taxon>
        <taxon>Pseudomonadota</taxon>
        <taxon>Gammaproteobacteria</taxon>
        <taxon>Pseudomonadales</taxon>
        <taxon>Marinobacteraceae</taxon>
        <taxon>Marinobacter</taxon>
    </lineage>
</organism>
<evidence type="ECO:0000313" key="2">
    <source>
        <dbReference type="Proteomes" id="UP000005856"/>
    </source>
</evidence>
<dbReference type="Proteomes" id="UP000005856">
    <property type="component" value="Unassembled WGS sequence"/>
</dbReference>
<dbReference type="EMBL" id="ABCP01000027">
    <property type="protein sequence ID" value="EDM46894.1"/>
    <property type="molecule type" value="Genomic_DNA"/>
</dbReference>